<feature type="transmembrane region" description="Helical" evidence="7">
    <location>
        <begin position="181"/>
        <end position="202"/>
    </location>
</feature>
<dbReference type="PANTHER" id="PTHR22950">
    <property type="entry name" value="AMINO ACID TRANSPORTER"/>
    <property type="match status" value="1"/>
</dbReference>
<dbReference type="Proteomes" id="UP000770015">
    <property type="component" value="Unassembled WGS sequence"/>
</dbReference>
<dbReference type="InterPro" id="IPR013057">
    <property type="entry name" value="AA_transpt_TM"/>
</dbReference>
<evidence type="ECO:0000256" key="7">
    <source>
        <dbReference type="SAM" id="Phobius"/>
    </source>
</evidence>
<feature type="compositionally biased region" description="Basic and acidic residues" evidence="6">
    <location>
        <begin position="27"/>
        <end position="42"/>
    </location>
</feature>
<evidence type="ECO:0000313" key="9">
    <source>
        <dbReference type="EMBL" id="KAH6682323.1"/>
    </source>
</evidence>
<evidence type="ECO:0000313" key="10">
    <source>
        <dbReference type="Proteomes" id="UP000770015"/>
    </source>
</evidence>
<feature type="transmembrane region" description="Helical" evidence="7">
    <location>
        <begin position="407"/>
        <end position="431"/>
    </location>
</feature>
<evidence type="ECO:0000256" key="3">
    <source>
        <dbReference type="ARBA" id="ARBA00022692"/>
    </source>
</evidence>
<feature type="transmembrane region" description="Helical" evidence="7">
    <location>
        <begin position="107"/>
        <end position="128"/>
    </location>
</feature>
<feature type="transmembrane region" description="Helical" evidence="7">
    <location>
        <begin position="258"/>
        <end position="279"/>
    </location>
</feature>
<dbReference type="EMBL" id="JAGSXJ010000018">
    <property type="protein sequence ID" value="KAH6682323.1"/>
    <property type="molecule type" value="Genomic_DNA"/>
</dbReference>
<sequence>MDRSSSPPSSSASDLESGTDTTPKPSLDSRKDSLSRLGEKPTKTTSPAQEGHTQEVLVQGNIFEQGGVSYRTMGRWDTYLLLTTNQFGLGILSLPSVLNVLGIVPSIFAIVGFGLLAWYSGHQLLSFYKKYPHIVNIVEAARVVGGRPFAAIVSGFMIILLAFYCASAVVTLSIAFNTISNGAICTVSFMAIAVIACYLINIPRTMKFVAWSGYPNNVSILAAALIVIISLGVSNPGNAPENWTRELKVVGTPTLRDAINACLRIIYSYAGNVSFLTYMAEMKSPEKDFGFCLAALEITSITLYCTVAIAVYCLAGQYTLSPALSTAPAIPAKAAYGLLIVALLATGLANGHTASKLIYVQVMRKMNALHQLTDSSVKSWSVWVSIVTVLWIAIFIIANVIPIFDSILAITGATAVPWLTFGFASIFWLYNNHGKYTESKKKMACAVLSVALVVFSVTMNGIGLWASVTELLDIFNDDSSSVRGVFSCGSNA</sequence>
<feature type="transmembrane region" description="Helical" evidence="7">
    <location>
        <begin position="214"/>
        <end position="233"/>
    </location>
</feature>
<feature type="compositionally biased region" description="Low complexity" evidence="6">
    <location>
        <begin position="1"/>
        <end position="13"/>
    </location>
</feature>
<feature type="compositionally biased region" description="Polar residues" evidence="6">
    <location>
        <begin position="14"/>
        <end position="24"/>
    </location>
</feature>
<comment type="caution">
    <text evidence="9">The sequence shown here is derived from an EMBL/GenBank/DDBJ whole genome shotgun (WGS) entry which is preliminary data.</text>
</comment>
<protein>
    <submittedName>
        <fullName evidence="9">Transmembrane amino acid transporter protein-domain-containing protein</fullName>
    </submittedName>
</protein>
<feature type="region of interest" description="Disordered" evidence="6">
    <location>
        <begin position="1"/>
        <end position="51"/>
    </location>
</feature>
<feature type="transmembrane region" description="Helical" evidence="7">
    <location>
        <begin position="335"/>
        <end position="359"/>
    </location>
</feature>
<gene>
    <name evidence="9" type="ORF">F5X68DRAFT_172315</name>
</gene>
<evidence type="ECO:0000256" key="6">
    <source>
        <dbReference type="SAM" id="MobiDB-lite"/>
    </source>
</evidence>
<organism evidence="9 10">
    <name type="scientific">Plectosphaerella plurivora</name>
    <dbReference type="NCBI Taxonomy" id="936078"/>
    <lineage>
        <taxon>Eukaryota</taxon>
        <taxon>Fungi</taxon>
        <taxon>Dikarya</taxon>
        <taxon>Ascomycota</taxon>
        <taxon>Pezizomycotina</taxon>
        <taxon>Sordariomycetes</taxon>
        <taxon>Hypocreomycetidae</taxon>
        <taxon>Glomerellales</taxon>
        <taxon>Plectosphaerellaceae</taxon>
        <taxon>Plectosphaerella</taxon>
    </lineage>
</organism>
<dbReference type="Gene3D" id="1.20.1740.10">
    <property type="entry name" value="Amino acid/polyamine transporter I"/>
    <property type="match status" value="1"/>
</dbReference>
<dbReference type="OrthoDB" id="294730at2759"/>
<comment type="similarity">
    <text evidence="2">Belongs to the amino acid/polyamine transporter 2 family.</text>
</comment>
<dbReference type="PANTHER" id="PTHR22950:SF479">
    <property type="entry name" value="AMINO ACID TRANSPORTER (EUROFUNG)-RELATED"/>
    <property type="match status" value="1"/>
</dbReference>
<keyword evidence="5 7" id="KW-0472">Membrane</keyword>
<dbReference type="GO" id="GO:0016020">
    <property type="term" value="C:membrane"/>
    <property type="evidence" value="ECO:0007669"/>
    <property type="project" value="UniProtKB-SubCell"/>
</dbReference>
<feature type="transmembrane region" description="Helical" evidence="7">
    <location>
        <begin position="291"/>
        <end position="315"/>
    </location>
</feature>
<evidence type="ECO:0000256" key="2">
    <source>
        <dbReference type="ARBA" id="ARBA00008066"/>
    </source>
</evidence>
<keyword evidence="4 7" id="KW-1133">Transmembrane helix</keyword>
<evidence type="ECO:0000256" key="5">
    <source>
        <dbReference type="ARBA" id="ARBA00023136"/>
    </source>
</evidence>
<feature type="transmembrane region" description="Helical" evidence="7">
    <location>
        <begin position="443"/>
        <end position="466"/>
    </location>
</feature>
<comment type="subcellular location">
    <subcellularLocation>
        <location evidence="1">Membrane</location>
        <topology evidence="1">Multi-pass membrane protein</topology>
    </subcellularLocation>
</comment>
<keyword evidence="10" id="KW-1185">Reference proteome</keyword>
<feature type="transmembrane region" description="Helical" evidence="7">
    <location>
        <begin position="149"/>
        <end position="175"/>
    </location>
</feature>
<accession>A0A9P8V7T2</accession>
<dbReference type="Pfam" id="PF01490">
    <property type="entry name" value="Aa_trans"/>
    <property type="match status" value="1"/>
</dbReference>
<evidence type="ECO:0000259" key="8">
    <source>
        <dbReference type="Pfam" id="PF01490"/>
    </source>
</evidence>
<name>A0A9P8V7T2_9PEZI</name>
<evidence type="ECO:0000256" key="4">
    <source>
        <dbReference type="ARBA" id="ARBA00022989"/>
    </source>
</evidence>
<reference evidence="9" key="1">
    <citation type="journal article" date="2021" name="Nat. Commun.">
        <title>Genetic determinants of endophytism in the Arabidopsis root mycobiome.</title>
        <authorList>
            <person name="Mesny F."/>
            <person name="Miyauchi S."/>
            <person name="Thiergart T."/>
            <person name="Pickel B."/>
            <person name="Atanasova L."/>
            <person name="Karlsson M."/>
            <person name="Huettel B."/>
            <person name="Barry K.W."/>
            <person name="Haridas S."/>
            <person name="Chen C."/>
            <person name="Bauer D."/>
            <person name="Andreopoulos W."/>
            <person name="Pangilinan J."/>
            <person name="LaButti K."/>
            <person name="Riley R."/>
            <person name="Lipzen A."/>
            <person name="Clum A."/>
            <person name="Drula E."/>
            <person name="Henrissat B."/>
            <person name="Kohler A."/>
            <person name="Grigoriev I.V."/>
            <person name="Martin F.M."/>
            <person name="Hacquard S."/>
        </authorList>
    </citation>
    <scope>NUCLEOTIDE SEQUENCE</scope>
    <source>
        <strain evidence="9">MPI-SDFR-AT-0117</strain>
    </source>
</reference>
<proteinExistence type="inferred from homology"/>
<feature type="transmembrane region" description="Helical" evidence="7">
    <location>
        <begin position="380"/>
        <end position="401"/>
    </location>
</feature>
<dbReference type="GO" id="GO:0015179">
    <property type="term" value="F:L-amino acid transmembrane transporter activity"/>
    <property type="evidence" value="ECO:0007669"/>
    <property type="project" value="TreeGrafter"/>
</dbReference>
<evidence type="ECO:0000256" key="1">
    <source>
        <dbReference type="ARBA" id="ARBA00004141"/>
    </source>
</evidence>
<feature type="domain" description="Amino acid transporter transmembrane" evidence="8">
    <location>
        <begin position="74"/>
        <end position="467"/>
    </location>
</feature>
<keyword evidence="3 7" id="KW-0812">Transmembrane</keyword>
<dbReference type="AlphaFoldDB" id="A0A9P8V7T2"/>